<keyword evidence="1" id="KW-0812">Transmembrane</keyword>
<dbReference type="Pfam" id="PF24284">
    <property type="entry name" value="DUF7472"/>
    <property type="match status" value="1"/>
</dbReference>
<keyword evidence="3" id="KW-1185">Reference proteome</keyword>
<comment type="caution">
    <text evidence="2">The sequence shown here is derived from an EMBL/GenBank/DDBJ whole genome shotgun (WGS) entry which is preliminary data.</text>
</comment>
<accession>A0A202E5B0</accession>
<proteinExistence type="predicted"/>
<dbReference type="InterPro" id="IPR055895">
    <property type="entry name" value="DUF7472"/>
</dbReference>
<gene>
    <name evidence="2" type="ORF">B2G88_13330</name>
</gene>
<evidence type="ECO:0000256" key="1">
    <source>
        <dbReference type="SAM" id="Phobius"/>
    </source>
</evidence>
<sequence length="88" mass="9554">MLDREQLIEIVVSVSAVLAMLGTMIWIGTTYGDESGVLQSDGGELLVYTIIGFIILMTVIGILLAFVLNDPSDEIEDDSDDLEAQNAY</sequence>
<dbReference type="EMBL" id="MWPH01000003">
    <property type="protein sequence ID" value="OVE83427.1"/>
    <property type="molecule type" value="Genomic_DNA"/>
</dbReference>
<dbReference type="OrthoDB" id="170376at2157"/>
<keyword evidence="1" id="KW-0472">Membrane</keyword>
<feature type="transmembrane region" description="Helical" evidence="1">
    <location>
        <begin position="47"/>
        <end position="68"/>
    </location>
</feature>
<name>A0A202E5B0_9EURY</name>
<dbReference type="RefSeq" id="WP_054863607.1">
    <property type="nucleotide sequence ID" value="NZ_MWPH01000003.1"/>
</dbReference>
<dbReference type="Proteomes" id="UP000196084">
    <property type="component" value="Unassembled WGS sequence"/>
</dbReference>
<dbReference type="AlphaFoldDB" id="A0A202E5B0"/>
<keyword evidence="1" id="KW-1133">Transmembrane helix</keyword>
<protein>
    <submittedName>
        <fullName evidence="2">Uncharacterized protein</fullName>
    </submittedName>
</protein>
<organism evidence="2 3">
    <name type="scientific">Natronolimnobius baerhuensis</name>
    <dbReference type="NCBI Taxonomy" id="253108"/>
    <lineage>
        <taxon>Archaea</taxon>
        <taxon>Methanobacteriati</taxon>
        <taxon>Methanobacteriota</taxon>
        <taxon>Stenosarchaea group</taxon>
        <taxon>Halobacteria</taxon>
        <taxon>Halobacteriales</taxon>
        <taxon>Natrialbaceae</taxon>
        <taxon>Natronolimnobius</taxon>
    </lineage>
</organism>
<feature type="transmembrane region" description="Helical" evidence="1">
    <location>
        <begin position="7"/>
        <end position="27"/>
    </location>
</feature>
<evidence type="ECO:0000313" key="2">
    <source>
        <dbReference type="EMBL" id="OVE83427.1"/>
    </source>
</evidence>
<reference evidence="2 3" key="1">
    <citation type="submission" date="2017-02" db="EMBL/GenBank/DDBJ databases">
        <title>Natronthermophilus aegyptiacus gen. nov.,sp. nov., an aerobic, extremely halophilic alkalithermophilic archaeon isolated from the athalassohaline Wadi An Natrun, Egypt.</title>
        <authorList>
            <person name="Zhao B."/>
        </authorList>
    </citation>
    <scope>NUCLEOTIDE SEQUENCE [LARGE SCALE GENOMIC DNA]</scope>
    <source>
        <strain evidence="2 3">CGMCC 1.3597</strain>
    </source>
</reference>
<evidence type="ECO:0000313" key="3">
    <source>
        <dbReference type="Proteomes" id="UP000196084"/>
    </source>
</evidence>